<name>A0A5J6PZA0_9NEIS</name>
<dbReference type="OrthoDB" id="8611586at2"/>
<proteinExistence type="predicted"/>
<organism evidence="1 2">
    <name type="scientific">Neisseria zalophi</name>
    <dbReference type="NCBI Taxonomy" id="640030"/>
    <lineage>
        <taxon>Bacteria</taxon>
        <taxon>Pseudomonadati</taxon>
        <taxon>Pseudomonadota</taxon>
        <taxon>Betaproteobacteria</taxon>
        <taxon>Neisseriales</taxon>
        <taxon>Neisseriaceae</taxon>
        <taxon>Neisseria</taxon>
    </lineage>
</organism>
<keyword evidence="2" id="KW-1185">Reference proteome</keyword>
<dbReference type="EMBL" id="CP031700">
    <property type="protein sequence ID" value="QEY26187.1"/>
    <property type="molecule type" value="Genomic_DNA"/>
</dbReference>
<evidence type="ECO:0000313" key="1">
    <source>
        <dbReference type="EMBL" id="QEY26187.1"/>
    </source>
</evidence>
<reference evidence="1 2" key="1">
    <citation type="submission" date="2018-08" db="EMBL/GenBank/DDBJ databases">
        <title>Neisseria zalophi ATCC BAA-2455 complete genome.</title>
        <authorList>
            <person name="Veseli I.A."/>
            <person name="Buttler R."/>
            <person name="Mascarenhas dos Santos A.C."/>
            <person name="Pombert J.-F."/>
        </authorList>
    </citation>
    <scope>NUCLEOTIDE SEQUENCE [LARGE SCALE GENOMIC DNA]</scope>
    <source>
        <strain evidence="1 2">ATCC BAA-2455</strain>
    </source>
</reference>
<dbReference type="Proteomes" id="UP000325713">
    <property type="component" value="Chromosome"/>
</dbReference>
<gene>
    <name evidence="1" type="ORF">D0T92_06390</name>
</gene>
<evidence type="ECO:0000313" key="2">
    <source>
        <dbReference type="Proteomes" id="UP000325713"/>
    </source>
</evidence>
<protein>
    <submittedName>
        <fullName evidence="1">Uncharacterized protein</fullName>
    </submittedName>
</protein>
<dbReference type="RefSeq" id="WP_151051255.1">
    <property type="nucleotide sequence ID" value="NZ_CP031700.1"/>
</dbReference>
<dbReference type="KEGG" id="nzl:D0T92_06390"/>
<sequence>MSSVHDKEIVGVFHHKENKTLTIQLSNGESIVYKNIIFFLIKNLSDQNIIFDIYYFDNKNIPDDIIENFPSLLSFKNSNENYEISYIHSSVGMEGVVVSYYLN</sequence>
<accession>A0A5J6PZA0</accession>
<dbReference type="AlphaFoldDB" id="A0A5J6PZA0"/>